<dbReference type="InterPro" id="IPR000504">
    <property type="entry name" value="RRM_dom"/>
</dbReference>
<evidence type="ECO:0000313" key="5">
    <source>
        <dbReference type="Proteomes" id="UP000018144"/>
    </source>
</evidence>
<keyword evidence="4" id="KW-0687">Ribonucleoprotein</keyword>
<dbReference type="GO" id="GO:0003723">
    <property type="term" value="F:RNA binding"/>
    <property type="evidence" value="ECO:0007669"/>
    <property type="project" value="UniProtKB-UniRule"/>
</dbReference>
<dbReference type="FunFam" id="3.30.70.330:FF:000039">
    <property type="entry name" value="U1 small nuclear ribonucleoprotein A"/>
    <property type="match status" value="1"/>
</dbReference>
<evidence type="ECO:0000313" key="4">
    <source>
        <dbReference type="EMBL" id="CCX33569.1"/>
    </source>
</evidence>
<dbReference type="AlphaFoldDB" id="U4LN42"/>
<accession>U4LN42</accession>
<protein>
    <submittedName>
        <fullName evidence="4">Similar to U2 small nuclear ribonucleoprotein B&amp;apos acc. no. P08579</fullName>
    </submittedName>
</protein>
<reference evidence="4 5" key="1">
    <citation type="journal article" date="2013" name="PLoS Genet.">
        <title>The genome and development-dependent transcriptomes of Pyronema confluens: a window into fungal evolution.</title>
        <authorList>
            <person name="Traeger S."/>
            <person name="Altegoer F."/>
            <person name="Freitag M."/>
            <person name="Gabaldon T."/>
            <person name="Kempken F."/>
            <person name="Kumar A."/>
            <person name="Marcet-Houben M."/>
            <person name="Poggeler S."/>
            <person name="Stajich J.E."/>
            <person name="Nowrousian M."/>
        </authorList>
    </citation>
    <scope>NUCLEOTIDE SEQUENCE [LARGE SCALE GENOMIC DNA]</scope>
    <source>
        <strain evidence="5">CBS 100304</strain>
        <tissue evidence="4">Vegetative mycelium</tissue>
    </source>
</reference>
<evidence type="ECO:0000256" key="1">
    <source>
        <dbReference type="PROSITE-ProRule" id="PRU00176"/>
    </source>
</evidence>
<dbReference type="PROSITE" id="PS50102">
    <property type="entry name" value="RRM"/>
    <property type="match status" value="1"/>
</dbReference>
<gene>
    <name evidence="4" type="ORF">PCON_01440</name>
</gene>
<name>U4LN42_PYROM</name>
<evidence type="ECO:0000259" key="3">
    <source>
        <dbReference type="PROSITE" id="PS50102"/>
    </source>
</evidence>
<keyword evidence="5" id="KW-1185">Reference proteome</keyword>
<feature type="region of interest" description="Disordered" evidence="2">
    <location>
        <begin position="117"/>
        <end position="166"/>
    </location>
</feature>
<organism evidence="4 5">
    <name type="scientific">Pyronema omphalodes (strain CBS 100304)</name>
    <name type="common">Pyronema confluens</name>
    <dbReference type="NCBI Taxonomy" id="1076935"/>
    <lineage>
        <taxon>Eukaryota</taxon>
        <taxon>Fungi</taxon>
        <taxon>Dikarya</taxon>
        <taxon>Ascomycota</taxon>
        <taxon>Pezizomycotina</taxon>
        <taxon>Pezizomycetes</taxon>
        <taxon>Pezizales</taxon>
        <taxon>Pyronemataceae</taxon>
        <taxon>Pyronema</taxon>
    </lineage>
</organism>
<dbReference type="STRING" id="1076935.U4LN42"/>
<dbReference type="GO" id="GO:1990904">
    <property type="term" value="C:ribonucleoprotein complex"/>
    <property type="evidence" value="ECO:0007669"/>
    <property type="project" value="UniProtKB-KW"/>
</dbReference>
<feature type="compositionally biased region" description="Acidic residues" evidence="2">
    <location>
        <begin position="150"/>
        <end position="166"/>
    </location>
</feature>
<dbReference type="InterPro" id="IPR035979">
    <property type="entry name" value="RBD_domain_sf"/>
</dbReference>
<evidence type="ECO:0000256" key="2">
    <source>
        <dbReference type="SAM" id="MobiDB-lite"/>
    </source>
</evidence>
<dbReference type="EMBL" id="HF936139">
    <property type="protein sequence ID" value="CCX33569.1"/>
    <property type="molecule type" value="Genomic_DNA"/>
</dbReference>
<dbReference type="SMART" id="SM00360">
    <property type="entry name" value="RRM"/>
    <property type="match status" value="1"/>
</dbReference>
<sequence>MAAPNQTLYISNLNDKLRKPDLRLSLYTLFSTYGVVLDVVALKTMKHRGQAFVAFKDVTSATQAMRAMDGFNIFGKEMKINYARTKSNKIAKLDGTFKMPNSAAAVAETTEIKPFVALPGTASSPPATGPSIPAAPAAEATVGQKRLREEDEDESEAEMEMEEDDD</sequence>
<dbReference type="Gene3D" id="3.30.70.330">
    <property type="match status" value="1"/>
</dbReference>
<feature type="domain" description="RRM" evidence="3">
    <location>
        <begin position="6"/>
        <end position="85"/>
    </location>
</feature>
<dbReference type="PANTHER" id="PTHR48037:SF1">
    <property type="entry name" value="RRM DOMAIN-CONTAINING PROTEIN"/>
    <property type="match status" value="1"/>
</dbReference>
<dbReference type="InterPro" id="IPR012677">
    <property type="entry name" value="Nucleotide-bd_a/b_plait_sf"/>
</dbReference>
<keyword evidence="1" id="KW-0694">RNA-binding</keyword>
<dbReference type="eggNOG" id="KOG4206">
    <property type="taxonomic scope" value="Eukaryota"/>
</dbReference>
<dbReference type="CDD" id="cd12246">
    <property type="entry name" value="RRM1_U1A_like"/>
    <property type="match status" value="1"/>
</dbReference>
<proteinExistence type="predicted"/>
<dbReference type="SUPFAM" id="SSF54928">
    <property type="entry name" value="RNA-binding domain, RBD"/>
    <property type="match status" value="1"/>
</dbReference>
<dbReference type="OrthoDB" id="277802at2759"/>
<dbReference type="OMA" id="NLYMLFA"/>
<dbReference type="PANTHER" id="PTHR48037">
    <property type="entry name" value="ATPASE E1"/>
    <property type="match status" value="1"/>
</dbReference>
<dbReference type="Pfam" id="PF00076">
    <property type="entry name" value="RRM_1"/>
    <property type="match status" value="1"/>
</dbReference>
<dbReference type="Proteomes" id="UP000018144">
    <property type="component" value="Unassembled WGS sequence"/>
</dbReference>